<dbReference type="SMART" id="SM00382">
    <property type="entry name" value="AAA"/>
    <property type="match status" value="1"/>
</dbReference>
<keyword evidence="5" id="KW-0067">ATP-binding</keyword>
<evidence type="ECO:0000256" key="3">
    <source>
        <dbReference type="ARBA" id="ARBA00022741"/>
    </source>
</evidence>
<feature type="transmembrane region" description="Helical" evidence="8">
    <location>
        <begin position="205"/>
        <end position="224"/>
    </location>
</feature>
<comment type="subcellular location">
    <subcellularLocation>
        <location evidence="1">Cell membrane</location>
        <topology evidence="1">Multi-pass membrane protein</topology>
    </subcellularLocation>
</comment>
<dbReference type="EMBL" id="BAABJE010000005">
    <property type="protein sequence ID" value="GAA4789043.1"/>
    <property type="molecule type" value="Genomic_DNA"/>
</dbReference>
<dbReference type="Pfam" id="PF00664">
    <property type="entry name" value="ABC_membrane"/>
    <property type="match status" value="1"/>
</dbReference>
<feature type="domain" description="Peptidase C39" evidence="11">
    <location>
        <begin position="17"/>
        <end position="137"/>
    </location>
</feature>
<evidence type="ECO:0000256" key="5">
    <source>
        <dbReference type="ARBA" id="ARBA00022840"/>
    </source>
</evidence>
<proteinExistence type="predicted"/>
<keyword evidence="7 8" id="KW-0472">Membrane</keyword>
<evidence type="ECO:0000313" key="13">
    <source>
        <dbReference type="Proteomes" id="UP001499959"/>
    </source>
</evidence>
<dbReference type="SUPFAM" id="SSF90123">
    <property type="entry name" value="ABC transporter transmembrane region"/>
    <property type="match status" value="1"/>
</dbReference>
<keyword evidence="3" id="KW-0547">Nucleotide-binding</keyword>
<dbReference type="SUPFAM" id="SSF52540">
    <property type="entry name" value="P-loop containing nucleoside triphosphate hydrolases"/>
    <property type="match status" value="1"/>
</dbReference>
<dbReference type="InterPro" id="IPR003439">
    <property type="entry name" value="ABC_transporter-like_ATP-bd"/>
</dbReference>
<dbReference type="Pfam" id="PF03412">
    <property type="entry name" value="Peptidase_C39"/>
    <property type="match status" value="1"/>
</dbReference>
<dbReference type="PROSITE" id="PS50929">
    <property type="entry name" value="ABC_TM1F"/>
    <property type="match status" value="1"/>
</dbReference>
<feature type="transmembrane region" description="Helical" evidence="8">
    <location>
        <begin position="307"/>
        <end position="325"/>
    </location>
</feature>
<dbReference type="PROSITE" id="PS00211">
    <property type="entry name" value="ABC_TRANSPORTER_1"/>
    <property type="match status" value="1"/>
</dbReference>
<dbReference type="Pfam" id="PF00005">
    <property type="entry name" value="ABC_tran"/>
    <property type="match status" value="1"/>
</dbReference>
<dbReference type="RefSeq" id="WP_345302476.1">
    <property type="nucleotide sequence ID" value="NZ_BAABJE010000005.1"/>
</dbReference>
<dbReference type="Proteomes" id="UP001499959">
    <property type="component" value="Unassembled WGS sequence"/>
</dbReference>
<keyword evidence="13" id="KW-1185">Reference proteome</keyword>
<evidence type="ECO:0000256" key="6">
    <source>
        <dbReference type="ARBA" id="ARBA00022989"/>
    </source>
</evidence>
<evidence type="ECO:0000313" key="12">
    <source>
        <dbReference type="EMBL" id="GAA4789043.1"/>
    </source>
</evidence>
<dbReference type="PANTHER" id="PTHR43394">
    <property type="entry name" value="ATP-DEPENDENT PERMEASE MDL1, MITOCHONDRIAL"/>
    <property type="match status" value="1"/>
</dbReference>
<dbReference type="InterPro" id="IPR011527">
    <property type="entry name" value="ABC1_TM_dom"/>
</dbReference>
<evidence type="ECO:0000256" key="7">
    <source>
        <dbReference type="ARBA" id="ARBA00023136"/>
    </source>
</evidence>
<dbReference type="InterPro" id="IPR017871">
    <property type="entry name" value="ABC_transporter-like_CS"/>
</dbReference>
<keyword evidence="6 8" id="KW-1133">Transmembrane helix</keyword>
<keyword evidence="2 8" id="KW-0812">Transmembrane</keyword>
<comment type="caution">
    <text evidence="12">The sequence shown here is derived from an EMBL/GenBank/DDBJ whole genome shotgun (WGS) entry which is preliminary data.</text>
</comment>
<gene>
    <name evidence="12" type="ORF">GCM10023307_12710</name>
</gene>
<dbReference type="Gene3D" id="3.40.50.300">
    <property type="entry name" value="P-loop containing nucleotide triphosphate hydrolases"/>
    <property type="match status" value="1"/>
</dbReference>
<feature type="transmembrane region" description="Helical" evidence="8">
    <location>
        <begin position="421"/>
        <end position="442"/>
    </location>
</feature>
<keyword evidence="4" id="KW-0378">Hydrolase</keyword>
<sequence>MILEYLGIKRSVPQILQSERAECGLACLAMVAGYHGYDMDMATIRQRFVFSALGATLREVLEVAGRLNLSTRAIKAPLAALPKLKTPAILHWDFNHFVVLVGTKSDGSLVIHDPAAGRRTYSAEEASTHYTGVAVELSPAQDFKREKVRTALPFRVLLRGALHDHRPLVHGVIFALFTQLLAISVPLVGQFLVDSVVPAGDLRTLNVVGVGLLLLLATLFVSHFSRGLTLVYLGNAIHSHLARGLFRHLIELPLDFFQRRQSSDLVARFESLRVIQRLISTAFVEAIIDGLAMAVAIVAVLVYSPTIGTIAILGMAAYALLRYAFQTRYVMMNEEQMVKASVALTTFVETMRGIESIKVHNNQYMRDSTWSALLSAWFNATARMQTLLSVFSAAAATLQLLIFGASLWYGARMAINGDLSLGALLASLSLVQLFSLRLTTLIDRISDFNMLSIHRAKLSDVYAVEKEKSMQGSGVLTIASLKGGIEVRDVSFRYDPNAPWILRDTTMKIEPGEFVAITGASGEGKSTLLRVMLGMLEPEEGSVLIDGVEMASLGKERYRDLIGVVLQNDTLFSGSILENICLFDMAPDLAFAEECARMAGIHDAIAKMPMGYRTLVGDMGSVLSGGQQQRVFLARALYRRPLILFLDEATSQLDVKRERQINDEISKIGITRIVIAHRPETINAASRVLHLSGGQLTEIAREQEPPAT</sequence>
<evidence type="ECO:0000259" key="10">
    <source>
        <dbReference type="PROSITE" id="PS50929"/>
    </source>
</evidence>
<dbReference type="InterPro" id="IPR039421">
    <property type="entry name" value="Type_1_exporter"/>
</dbReference>
<evidence type="ECO:0000259" key="11">
    <source>
        <dbReference type="PROSITE" id="PS50990"/>
    </source>
</evidence>
<accession>A0ABP9B1J4</accession>
<feature type="transmembrane region" description="Helical" evidence="8">
    <location>
        <begin position="387"/>
        <end position="409"/>
    </location>
</feature>
<dbReference type="Gene3D" id="1.20.1560.10">
    <property type="entry name" value="ABC transporter type 1, transmembrane domain"/>
    <property type="match status" value="1"/>
</dbReference>
<evidence type="ECO:0000259" key="9">
    <source>
        <dbReference type="PROSITE" id="PS50893"/>
    </source>
</evidence>
<feature type="domain" description="ABC transporter" evidence="9">
    <location>
        <begin position="485"/>
        <end position="707"/>
    </location>
</feature>
<dbReference type="InterPro" id="IPR036640">
    <property type="entry name" value="ABC1_TM_sf"/>
</dbReference>
<evidence type="ECO:0000256" key="1">
    <source>
        <dbReference type="ARBA" id="ARBA00004651"/>
    </source>
</evidence>
<reference evidence="13" key="1">
    <citation type="journal article" date="2019" name="Int. J. Syst. Evol. Microbiol.">
        <title>The Global Catalogue of Microorganisms (GCM) 10K type strain sequencing project: providing services to taxonomists for standard genome sequencing and annotation.</title>
        <authorList>
            <consortium name="The Broad Institute Genomics Platform"/>
            <consortium name="The Broad Institute Genome Sequencing Center for Infectious Disease"/>
            <person name="Wu L."/>
            <person name="Ma J."/>
        </authorList>
    </citation>
    <scope>NUCLEOTIDE SEQUENCE [LARGE SCALE GENOMIC DNA]</scope>
    <source>
        <strain evidence="13">JCM 18204</strain>
    </source>
</reference>
<dbReference type="InterPro" id="IPR003593">
    <property type="entry name" value="AAA+_ATPase"/>
</dbReference>
<feature type="domain" description="ABC transmembrane type-1" evidence="10">
    <location>
        <begin position="171"/>
        <end position="450"/>
    </location>
</feature>
<feature type="transmembrane region" description="Helical" evidence="8">
    <location>
        <begin position="168"/>
        <end position="193"/>
    </location>
</feature>
<organism evidence="12 13">
    <name type="scientific">Lysobacter hankyongensis</name>
    <dbReference type="NCBI Taxonomy" id="1176535"/>
    <lineage>
        <taxon>Bacteria</taxon>
        <taxon>Pseudomonadati</taxon>
        <taxon>Pseudomonadota</taxon>
        <taxon>Gammaproteobacteria</taxon>
        <taxon>Lysobacterales</taxon>
        <taxon>Lysobacteraceae</taxon>
        <taxon>Lysobacter</taxon>
    </lineage>
</organism>
<dbReference type="PROSITE" id="PS50893">
    <property type="entry name" value="ABC_TRANSPORTER_2"/>
    <property type="match status" value="1"/>
</dbReference>
<dbReference type="InterPro" id="IPR027417">
    <property type="entry name" value="P-loop_NTPase"/>
</dbReference>
<protein>
    <submittedName>
        <fullName evidence="12">Peptidase domain-containing ABC transporter</fullName>
    </submittedName>
</protein>
<dbReference type="PANTHER" id="PTHR43394:SF1">
    <property type="entry name" value="ATP-BINDING CASSETTE SUB-FAMILY B MEMBER 10, MITOCHONDRIAL"/>
    <property type="match status" value="1"/>
</dbReference>
<evidence type="ECO:0000256" key="8">
    <source>
        <dbReference type="SAM" id="Phobius"/>
    </source>
</evidence>
<evidence type="ECO:0000256" key="2">
    <source>
        <dbReference type="ARBA" id="ARBA00022692"/>
    </source>
</evidence>
<name>A0ABP9B1J4_9GAMM</name>
<dbReference type="PROSITE" id="PS50990">
    <property type="entry name" value="PEPTIDASE_C39"/>
    <property type="match status" value="1"/>
</dbReference>
<dbReference type="Gene3D" id="3.90.70.10">
    <property type="entry name" value="Cysteine proteinases"/>
    <property type="match status" value="1"/>
</dbReference>
<dbReference type="InterPro" id="IPR005074">
    <property type="entry name" value="Peptidase_C39"/>
</dbReference>
<evidence type="ECO:0000256" key="4">
    <source>
        <dbReference type="ARBA" id="ARBA00022801"/>
    </source>
</evidence>